<keyword evidence="6" id="KW-0744">Spermatogenesis</keyword>
<evidence type="ECO:0000256" key="8">
    <source>
        <dbReference type="ARBA" id="ARBA00047984"/>
    </source>
</evidence>
<keyword evidence="5" id="KW-0067">ATP-binding</keyword>
<dbReference type="GO" id="GO:0005524">
    <property type="term" value="F:ATP binding"/>
    <property type="evidence" value="ECO:0007669"/>
    <property type="project" value="InterPro"/>
</dbReference>
<feature type="domain" description="R3H" evidence="11">
    <location>
        <begin position="27"/>
        <end position="93"/>
    </location>
</feature>
<accession>A0A8R1DZZ7</accession>
<dbReference type="InterPro" id="IPR027417">
    <property type="entry name" value="P-loop_NTPase"/>
</dbReference>
<evidence type="ECO:0000256" key="10">
    <source>
        <dbReference type="SAM" id="Phobius"/>
    </source>
</evidence>
<feature type="transmembrane region" description="Helical" evidence="10">
    <location>
        <begin position="380"/>
        <end position="401"/>
    </location>
</feature>
<dbReference type="PROSITE" id="PS51061">
    <property type="entry name" value="R3H"/>
    <property type="match status" value="1"/>
</dbReference>
<evidence type="ECO:0000256" key="5">
    <source>
        <dbReference type="ARBA" id="ARBA00022806"/>
    </source>
</evidence>
<dbReference type="GO" id="GO:0003724">
    <property type="term" value="F:RNA helicase activity"/>
    <property type="evidence" value="ECO:0007669"/>
    <property type="project" value="UniProtKB-EC"/>
</dbReference>
<dbReference type="CDD" id="cd17917">
    <property type="entry name" value="DEXHc_RHA-like"/>
    <property type="match status" value="1"/>
</dbReference>
<keyword evidence="7" id="KW-0469">Meiosis</keyword>
<keyword evidence="10" id="KW-1133">Transmembrane helix</keyword>
<evidence type="ECO:0000313" key="14">
    <source>
        <dbReference type="Proteomes" id="UP000005237"/>
    </source>
</evidence>
<dbReference type="InterPro" id="IPR011545">
    <property type="entry name" value="DEAD/DEAH_box_helicase_dom"/>
</dbReference>
<dbReference type="GO" id="GO:0003723">
    <property type="term" value="F:RNA binding"/>
    <property type="evidence" value="ECO:0007669"/>
    <property type="project" value="TreeGrafter"/>
</dbReference>
<dbReference type="InterPro" id="IPR036867">
    <property type="entry name" value="R3H_dom_sf"/>
</dbReference>
<evidence type="ECO:0000256" key="4">
    <source>
        <dbReference type="ARBA" id="ARBA00022490"/>
    </source>
</evidence>
<dbReference type="SUPFAM" id="SSF82708">
    <property type="entry name" value="R3H domain"/>
    <property type="match status" value="1"/>
</dbReference>
<comment type="catalytic activity">
    <reaction evidence="8">
        <text>ATP + H2O = ADP + phosphate + H(+)</text>
        <dbReference type="Rhea" id="RHEA:13065"/>
        <dbReference type="ChEBI" id="CHEBI:15377"/>
        <dbReference type="ChEBI" id="CHEBI:15378"/>
        <dbReference type="ChEBI" id="CHEBI:30616"/>
        <dbReference type="ChEBI" id="CHEBI:43474"/>
        <dbReference type="ChEBI" id="CHEBI:456216"/>
        <dbReference type="EC" id="3.6.4.13"/>
    </reaction>
</comment>
<evidence type="ECO:0000259" key="11">
    <source>
        <dbReference type="PROSITE" id="PS51061"/>
    </source>
</evidence>
<keyword evidence="5" id="KW-0347">Helicase</keyword>
<reference evidence="14" key="1">
    <citation type="submission" date="2010-08" db="EMBL/GenBank/DDBJ databases">
        <authorList>
            <consortium name="Caenorhabditis japonica Sequencing Consortium"/>
            <person name="Wilson R.K."/>
        </authorList>
    </citation>
    <scope>NUCLEOTIDE SEQUENCE [LARGE SCALE GENOMIC DNA]</scope>
    <source>
        <strain evidence="14">DF5081</strain>
    </source>
</reference>
<evidence type="ECO:0000256" key="1">
    <source>
        <dbReference type="ARBA" id="ARBA00008792"/>
    </source>
</evidence>
<keyword evidence="5" id="KW-0547">Nucleotide-binding</keyword>
<sequence length="402" mass="45277">MIVSTRKVTLRKEQDEGGGFKNARVLPTDRRHLEQQAKNIIKNFIRSGNSTEVLPPMPNDQRKVVHEYAQKNGILTKSHGKEPNRYMMLSLRQQQLTRANLTLTEPIIPNFRSLERIDSFIAAHPIRRADMVASYRQSASASSASSSSSNRSKTSIPVKSKCSAAMKKCRDTLPATKYRDTVIHAIDTCNVVIISGGTGCGKTTQVPQFILENACDKEEKVRVMVTQPRRIAAISIAERVAKERGEPIGTTVGYHVRLESKLSERTVLTYCTTGVLLRTLTANPNASGITHIVVDEIHEREINTDYLLIALRECLKRRNYLKLVLMSATIEGNMGLFEKYFCNQSVDIIRMESKLFDVKVFYLDQILAMCGYEPPVSPNFFAPLIGAFFALSLNFCIFFWFT</sequence>
<dbReference type="InterPro" id="IPR001374">
    <property type="entry name" value="R3H_dom"/>
</dbReference>
<dbReference type="FunFam" id="3.40.50.300:FF:001676">
    <property type="entry name" value="DExH-box ATP-dependent RNA helicase DExH7 chloroplastic"/>
    <property type="match status" value="1"/>
</dbReference>
<dbReference type="PANTHER" id="PTHR18934:SF213">
    <property type="entry name" value="3'-5' RNA HELICASE YTHDC2"/>
    <property type="match status" value="1"/>
</dbReference>
<dbReference type="EnsemblMetazoa" id="CJA16448.1">
    <property type="protein sequence ID" value="CJA16448.1"/>
    <property type="gene ID" value="WBGene00135652"/>
</dbReference>
<dbReference type="SMART" id="SM00393">
    <property type="entry name" value="R3H"/>
    <property type="match status" value="1"/>
</dbReference>
<evidence type="ECO:0000259" key="12">
    <source>
        <dbReference type="PROSITE" id="PS51192"/>
    </source>
</evidence>
<protein>
    <recommendedName>
        <fullName evidence="3">Probable ATP-dependent RNA helicase spindle-E</fullName>
        <ecNumber evidence="2">3.6.4.13</ecNumber>
    </recommendedName>
</protein>
<dbReference type="Pfam" id="PF01424">
    <property type="entry name" value="R3H"/>
    <property type="match status" value="1"/>
</dbReference>
<evidence type="ECO:0000256" key="2">
    <source>
        <dbReference type="ARBA" id="ARBA00012552"/>
    </source>
</evidence>
<dbReference type="EC" id="3.6.4.13" evidence="2"/>
<keyword evidence="10" id="KW-0812">Transmembrane</keyword>
<proteinExistence type="inferred from homology"/>
<dbReference type="PROSITE" id="PS51192">
    <property type="entry name" value="HELICASE_ATP_BIND_1"/>
    <property type="match status" value="1"/>
</dbReference>
<comment type="similarity">
    <text evidence="1">Belongs to the DEAD box helicase family. DEAH subfamily.</text>
</comment>
<evidence type="ECO:0000256" key="9">
    <source>
        <dbReference type="SAM" id="MobiDB-lite"/>
    </source>
</evidence>
<dbReference type="SUPFAM" id="SSF52540">
    <property type="entry name" value="P-loop containing nucleoside triphosphate hydrolases"/>
    <property type="match status" value="1"/>
</dbReference>
<dbReference type="Gene3D" id="3.30.1370.50">
    <property type="entry name" value="R3H-like domain"/>
    <property type="match status" value="1"/>
</dbReference>
<dbReference type="Pfam" id="PF00270">
    <property type="entry name" value="DEAD"/>
    <property type="match status" value="1"/>
</dbReference>
<keyword evidence="14" id="KW-1185">Reference proteome</keyword>
<dbReference type="PANTHER" id="PTHR18934">
    <property type="entry name" value="ATP-DEPENDENT RNA HELICASE"/>
    <property type="match status" value="1"/>
</dbReference>
<evidence type="ECO:0000256" key="3">
    <source>
        <dbReference type="ARBA" id="ARBA00013352"/>
    </source>
</evidence>
<keyword evidence="4" id="KW-0963">Cytoplasm</keyword>
<keyword evidence="5" id="KW-0378">Hydrolase</keyword>
<dbReference type="CDD" id="cd02325">
    <property type="entry name" value="R3H"/>
    <property type="match status" value="1"/>
</dbReference>
<reference evidence="13" key="2">
    <citation type="submission" date="2022-06" db="UniProtKB">
        <authorList>
            <consortium name="EnsemblMetazoa"/>
        </authorList>
    </citation>
    <scope>IDENTIFICATION</scope>
    <source>
        <strain evidence="13">DF5081</strain>
    </source>
</reference>
<feature type="region of interest" description="Disordered" evidence="9">
    <location>
        <begin position="1"/>
        <end position="22"/>
    </location>
</feature>
<keyword evidence="10" id="KW-0472">Membrane</keyword>
<evidence type="ECO:0000313" key="13">
    <source>
        <dbReference type="EnsemblMetazoa" id="CJA16448.1"/>
    </source>
</evidence>
<name>A0A8R1DZZ7_CAEJA</name>
<dbReference type="Gene3D" id="3.40.50.300">
    <property type="entry name" value="P-loop containing nucleotide triphosphate hydrolases"/>
    <property type="match status" value="1"/>
</dbReference>
<keyword evidence="6" id="KW-0221">Differentiation</keyword>
<dbReference type="AlphaFoldDB" id="A0A8R1DZZ7"/>
<organism evidence="13 14">
    <name type="scientific">Caenorhabditis japonica</name>
    <dbReference type="NCBI Taxonomy" id="281687"/>
    <lineage>
        <taxon>Eukaryota</taxon>
        <taxon>Metazoa</taxon>
        <taxon>Ecdysozoa</taxon>
        <taxon>Nematoda</taxon>
        <taxon>Chromadorea</taxon>
        <taxon>Rhabditida</taxon>
        <taxon>Rhabditina</taxon>
        <taxon>Rhabditomorpha</taxon>
        <taxon>Rhabditoidea</taxon>
        <taxon>Rhabditidae</taxon>
        <taxon>Peloderinae</taxon>
        <taxon>Caenorhabditis</taxon>
    </lineage>
</organism>
<feature type="domain" description="Helicase ATP-binding" evidence="12">
    <location>
        <begin position="183"/>
        <end position="348"/>
    </location>
</feature>
<dbReference type="InterPro" id="IPR014001">
    <property type="entry name" value="Helicase_ATP-bd"/>
</dbReference>
<dbReference type="Proteomes" id="UP000005237">
    <property type="component" value="Unassembled WGS sequence"/>
</dbReference>
<evidence type="ECO:0000256" key="6">
    <source>
        <dbReference type="ARBA" id="ARBA00022871"/>
    </source>
</evidence>
<dbReference type="GO" id="GO:0051321">
    <property type="term" value="P:meiotic cell cycle"/>
    <property type="evidence" value="ECO:0007669"/>
    <property type="project" value="UniProtKB-KW"/>
</dbReference>
<dbReference type="SMART" id="SM00487">
    <property type="entry name" value="DEXDc"/>
    <property type="match status" value="1"/>
</dbReference>
<dbReference type="GO" id="GO:0007283">
    <property type="term" value="P:spermatogenesis"/>
    <property type="evidence" value="ECO:0007669"/>
    <property type="project" value="UniProtKB-KW"/>
</dbReference>
<evidence type="ECO:0000256" key="7">
    <source>
        <dbReference type="ARBA" id="ARBA00023254"/>
    </source>
</evidence>